<feature type="transmembrane region" description="Helical" evidence="1">
    <location>
        <begin position="383"/>
        <end position="402"/>
    </location>
</feature>
<dbReference type="InterPro" id="IPR036259">
    <property type="entry name" value="MFS_trans_sf"/>
</dbReference>
<proteinExistence type="predicted"/>
<reference evidence="3 4" key="1">
    <citation type="journal article" date="2019" name="Int. J. Syst. Evol. Microbiol.">
        <title>The Global Catalogue of Microorganisms (GCM) 10K type strain sequencing project: providing services to taxonomists for standard genome sequencing and annotation.</title>
        <authorList>
            <consortium name="The Broad Institute Genomics Platform"/>
            <consortium name="The Broad Institute Genome Sequencing Center for Infectious Disease"/>
            <person name="Wu L."/>
            <person name="Ma J."/>
        </authorList>
    </citation>
    <scope>NUCLEOTIDE SEQUENCE [LARGE SCALE GENOMIC DNA]</scope>
    <source>
        <strain evidence="3 4">CGMCC 1.12562</strain>
    </source>
</reference>
<feature type="transmembrane region" description="Helical" evidence="1">
    <location>
        <begin position="327"/>
        <end position="345"/>
    </location>
</feature>
<keyword evidence="1" id="KW-1133">Transmembrane helix</keyword>
<feature type="transmembrane region" description="Helical" evidence="1">
    <location>
        <begin position="21"/>
        <end position="37"/>
    </location>
</feature>
<gene>
    <name evidence="3" type="ORF">ACFOKC_12440</name>
</gene>
<feature type="transmembrane region" description="Helical" evidence="1">
    <location>
        <begin position="357"/>
        <end position="377"/>
    </location>
</feature>
<dbReference type="PANTHER" id="PTHR23518">
    <property type="entry name" value="C-METHYLTRANSFERASE"/>
    <property type="match status" value="1"/>
</dbReference>
<organism evidence="3 4">
    <name type="scientific">Halobacterium litoreum</name>
    <dbReference type="NCBI Taxonomy" id="2039234"/>
    <lineage>
        <taxon>Archaea</taxon>
        <taxon>Methanobacteriati</taxon>
        <taxon>Methanobacteriota</taxon>
        <taxon>Stenosarchaea group</taxon>
        <taxon>Halobacteria</taxon>
        <taxon>Halobacteriales</taxon>
        <taxon>Halobacteriaceae</taxon>
        <taxon>Halobacterium</taxon>
    </lineage>
</organism>
<dbReference type="CDD" id="cd17325">
    <property type="entry name" value="MFS_MdtG_SLC18_like"/>
    <property type="match status" value="1"/>
</dbReference>
<evidence type="ECO:0000313" key="4">
    <source>
        <dbReference type="Proteomes" id="UP001595660"/>
    </source>
</evidence>
<feature type="transmembrane region" description="Helical" evidence="1">
    <location>
        <begin position="57"/>
        <end position="76"/>
    </location>
</feature>
<dbReference type="Gene3D" id="1.20.1250.20">
    <property type="entry name" value="MFS general substrate transporter like domains"/>
    <property type="match status" value="2"/>
</dbReference>
<name>A0ABD5NH18_9EURY</name>
<comment type="caution">
    <text evidence="3">The sequence shown here is derived from an EMBL/GenBank/DDBJ whole genome shotgun (WGS) entry which is preliminary data.</text>
</comment>
<dbReference type="Pfam" id="PF07690">
    <property type="entry name" value="MFS_1"/>
    <property type="match status" value="2"/>
</dbReference>
<feature type="transmembrane region" description="Helical" evidence="1">
    <location>
        <begin position="265"/>
        <end position="286"/>
    </location>
</feature>
<feature type="transmembrane region" description="Helical" evidence="1">
    <location>
        <begin position="121"/>
        <end position="144"/>
    </location>
</feature>
<dbReference type="PANTHER" id="PTHR23518:SF2">
    <property type="entry name" value="MAJOR FACILITATOR SUPERFAMILY TRANSPORTER"/>
    <property type="match status" value="1"/>
</dbReference>
<dbReference type="GeneID" id="69118459"/>
<dbReference type="InterPro" id="IPR020846">
    <property type="entry name" value="MFS_dom"/>
</dbReference>
<feature type="transmembrane region" description="Helical" evidence="1">
    <location>
        <begin position="156"/>
        <end position="179"/>
    </location>
</feature>
<dbReference type="RefSeq" id="WP_232570218.1">
    <property type="nucleotide sequence ID" value="NZ_CP089466.1"/>
</dbReference>
<dbReference type="EMBL" id="JBHRWN010000002">
    <property type="protein sequence ID" value="MFC3478531.1"/>
    <property type="molecule type" value="Genomic_DNA"/>
</dbReference>
<dbReference type="AlphaFoldDB" id="A0ABD5NH18"/>
<keyword evidence="1" id="KW-0472">Membrane</keyword>
<feature type="transmembrane region" description="Helical" evidence="1">
    <location>
        <begin position="185"/>
        <end position="205"/>
    </location>
</feature>
<evidence type="ECO:0000259" key="2">
    <source>
        <dbReference type="PROSITE" id="PS50850"/>
    </source>
</evidence>
<feature type="domain" description="Major facilitator superfamily (MFS) profile" evidence="2">
    <location>
        <begin position="9"/>
        <end position="409"/>
    </location>
</feature>
<protein>
    <submittedName>
        <fullName evidence="3">MFS transporter</fullName>
    </submittedName>
</protein>
<evidence type="ECO:0000313" key="3">
    <source>
        <dbReference type="EMBL" id="MFC3478531.1"/>
    </source>
</evidence>
<keyword evidence="4" id="KW-1185">Reference proteome</keyword>
<keyword evidence="1" id="KW-0812">Transmembrane</keyword>
<dbReference type="Proteomes" id="UP001595660">
    <property type="component" value="Unassembled WGS sequence"/>
</dbReference>
<feature type="transmembrane region" description="Helical" evidence="1">
    <location>
        <begin position="97"/>
        <end position="115"/>
    </location>
</feature>
<evidence type="ECO:0000256" key="1">
    <source>
        <dbReference type="SAM" id="Phobius"/>
    </source>
</evidence>
<accession>A0ABD5NH18</accession>
<sequence>MGILDTDRRVLALAMARMADALGNSFLIVVLPAYIGAEGRVAVESFTGPLAVAGVDLLTVTPALLVGLVLSMFGFLNSFLQPFTGRLSDRAGVRKPFILGGLVLLAVASAAYSVVSDYRLVLVLRALQGIGAALTVPATVALVNELGTTDTRGSNFGVFNTFRLIGFGFGPIVAGVVLTQFGFDAAFAVAVVGALTSFALVEVLVDEPDRQAADAADDLSVAVRGDRGLLDPVFALGVATVCMGICIAMFATLEATINERLQQSSVLFGLQFGAVTLANVLLQVPVGNASDTYGRRPFIVAGFVLLVPSTLAQGYAPTPLTMTLARFVQGVAVAAVFAPSLAVAGDLAREGESGSTLSVLTMGFGLGTAIGPLASGFLVRYGFAVPFAVGSALAALALVVVYTQVRETVENAAPLRPTPGD</sequence>
<dbReference type="PROSITE" id="PS50850">
    <property type="entry name" value="MFS"/>
    <property type="match status" value="1"/>
</dbReference>
<feature type="transmembrane region" description="Helical" evidence="1">
    <location>
        <begin position="298"/>
        <end position="315"/>
    </location>
</feature>
<dbReference type="InterPro" id="IPR011701">
    <property type="entry name" value="MFS"/>
</dbReference>
<dbReference type="SUPFAM" id="SSF103473">
    <property type="entry name" value="MFS general substrate transporter"/>
    <property type="match status" value="2"/>
</dbReference>
<feature type="transmembrane region" description="Helical" evidence="1">
    <location>
        <begin position="233"/>
        <end position="253"/>
    </location>
</feature>